<feature type="non-terminal residue" evidence="1">
    <location>
        <position position="1"/>
    </location>
</feature>
<organism evidence="1">
    <name type="scientific">marine sediment metagenome</name>
    <dbReference type="NCBI Taxonomy" id="412755"/>
    <lineage>
        <taxon>unclassified sequences</taxon>
        <taxon>metagenomes</taxon>
        <taxon>ecological metagenomes</taxon>
    </lineage>
</organism>
<dbReference type="EMBL" id="LAZR01057179">
    <property type="protein sequence ID" value="KKK72599.1"/>
    <property type="molecule type" value="Genomic_DNA"/>
</dbReference>
<comment type="caution">
    <text evidence="1">The sequence shown here is derived from an EMBL/GenBank/DDBJ whole genome shotgun (WGS) entry which is preliminary data.</text>
</comment>
<protein>
    <submittedName>
        <fullName evidence="1">Uncharacterized protein</fullName>
    </submittedName>
</protein>
<evidence type="ECO:0000313" key="1">
    <source>
        <dbReference type="EMBL" id="KKK72599.1"/>
    </source>
</evidence>
<accession>A0A0F9A1X6</accession>
<dbReference type="AlphaFoldDB" id="A0A0F9A1X6"/>
<sequence>LDKEFDYHKFKMENKKLYGGVIDQFDDYTQFRDKQGKIIMAYKMDHEKKELKYYVSDGATGLEKASIDEAFKKITELNRISLNYKMIKEVKK</sequence>
<reference evidence="1" key="1">
    <citation type="journal article" date="2015" name="Nature">
        <title>Complex archaea that bridge the gap between prokaryotes and eukaryotes.</title>
        <authorList>
            <person name="Spang A."/>
            <person name="Saw J.H."/>
            <person name="Jorgensen S.L."/>
            <person name="Zaremba-Niedzwiedzka K."/>
            <person name="Martijn J."/>
            <person name="Lind A.E."/>
            <person name="van Eijk R."/>
            <person name="Schleper C."/>
            <person name="Guy L."/>
            <person name="Ettema T.J."/>
        </authorList>
    </citation>
    <scope>NUCLEOTIDE SEQUENCE</scope>
</reference>
<name>A0A0F9A1X6_9ZZZZ</name>
<proteinExistence type="predicted"/>
<gene>
    <name evidence="1" type="ORF">LCGC14_2902270</name>
</gene>